<sequence>KKAILCNGMAINATHNLVVTLQHLRHPDQARALWIDTLCINHSGNIKVKPGPNPVRRTILRSNFSKLLRACTSASMYLL</sequence>
<evidence type="ECO:0000313" key="3">
    <source>
        <dbReference type="Proteomes" id="UP001303889"/>
    </source>
</evidence>
<reference evidence="2" key="2">
    <citation type="submission" date="2023-05" db="EMBL/GenBank/DDBJ databases">
        <authorList>
            <consortium name="Lawrence Berkeley National Laboratory"/>
            <person name="Steindorff A."/>
            <person name="Hensen N."/>
            <person name="Bonometti L."/>
            <person name="Westerberg I."/>
            <person name="Brannstrom I.O."/>
            <person name="Guillou S."/>
            <person name="Cros-Aarteil S."/>
            <person name="Calhoun S."/>
            <person name="Haridas S."/>
            <person name="Kuo A."/>
            <person name="Mondo S."/>
            <person name="Pangilinan J."/>
            <person name="Riley R."/>
            <person name="Labutti K."/>
            <person name="Andreopoulos B."/>
            <person name="Lipzen A."/>
            <person name="Chen C."/>
            <person name="Yanf M."/>
            <person name="Daum C."/>
            <person name="Ng V."/>
            <person name="Clum A."/>
            <person name="Ohm R."/>
            <person name="Martin F."/>
            <person name="Silar P."/>
            <person name="Natvig D."/>
            <person name="Lalanne C."/>
            <person name="Gautier V."/>
            <person name="Ament-Velasquez S.L."/>
            <person name="Kruys A."/>
            <person name="Hutchinson M.I."/>
            <person name="Powell A.J."/>
            <person name="Barry K."/>
            <person name="Miller A.N."/>
            <person name="Grigoriev I.V."/>
            <person name="Debuchy R."/>
            <person name="Gladieux P."/>
            <person name="Thoren M.H."/>
            <person name="Johannesson H."/>
        </authorList>
    </citation>
    <scope>NUCLEOTIDE SEQUENCE</scope>
    <source>
        <strain evidence="2">CBS 103.79</strain>
    </source>
</reference>
<keyword evidence="3" id="KW-1185">Reference proteome</keyword>
<organism evidence="2 3">
    <name type="scientific">Staphylotrichum tortipilum</name>
    <dbReference type="NCBI Taxonomy" id="2831512"/>
    <lineage>
        <taxon>Eukaryota</taxon>
        <taxon>Fungi</taxon>
        <taxon>Dikarya</taxon>
        <taxon>Ascomycota</taxon>
        <taxon>Pezizomycotina</taxon>
        <taxon>Sordariomycetes</taxon>
        <taxon>Sordariomycetidae</taxon>
        <taxon>Sordariales</taxon>
        <taxon>Chaetomiaceae</taxon>
        <taxon>Staphylotrichum</taxon>
    </lineage>
</organism>
<evidence type="ECO:0000313" key="2">
    <source>
        <dbReference type="EMBL" id="KAK3897073.1"/>
    </source>
</evidence>
<evidence type="ECO:0000259" key="1">
    <source>
        <dbReference type="Pfam" id="PF06985"/>
    </source>
</evidence>
<name>A0AAN6MBP7_9PEZI</name>
<feature type="domain" description="Heterokaryon incompatibility" evidence="1">
    <location>
        <begin position="2"/>
        <end position="43"/>
    </location>
</feature>
<dbReference type="Pfam" id="PF06985">
    <property type="entry name" value="HET"/>
    <property type="match status" value="1"/>
</dbReference>
<dbReference type="EMBL" id="MU856285">
    <property type="protein sequence ID" value="KAK3897073.1"/>
    <property type="molecule type" value="Genomic_DNA"/>
</dbReference>
<proteinExistence type="predicted"/>
<dbReference type="InterPro" id="IPR010730">
    <property type="entry name" value="HET"/>
</dbReference>
<accession>A0AAN6MBP7</accession>
<dbReference type="Proteomes" id="UP001303889">
    <property type="component" value="Unassembled WGS sequence"/>
</dbReference>
<feature type="non-terminal residue" evidence="2">
    <location>
        <position position="1"/>
    </location>
</feature>
<comment type="caution">
    <text evidence="2">The sequence shown here is derived from an EMBL/GenBank/DDBJ whole genome shotgun (WGS) entry which is preliminary data.</text>
</comment>
<reference evidence="2" key="1">
    <citation type="journal article" date="2023" name="Mol. Phylogenet. Evol.">
        <title>Genome-scale phylogeny and comparative genomics of the fungal order Sordariales.</title>
        <authorList>
            <person name="Hensen N."/>
            <person name="Bonometti L."/>
            <person name="Westerberg I."/>
            <person name="Brannstrom I.O."/>
            <person name="Guillou S."/>
            <person name="Cros-Aarteil S."/>
            <person name="Calhoun S."/>
            <person name="Haridas S."/>
            <person name="Kuo A."/>
            <person name="Mondo S."/>
            <person name="Pangilinan J."/>
            <person name="Riley R."/>
            <person name="LaButti K."/>
            <person name="Andreopoulos B."/>
            <person name="Lipzen A."/>
            <person name="Chen C."/>
            <person name="Yan M."/>
            <person name="Daum C."/>
            <person name="Ng V."/>
            <person name="Clum A."/>
            <person name="Steindorff A."/>
            <person name="Ohm R.A."/>
            <person name="Martin F."/>
            <person name="Silar P."/>
            <person name="Natvig D.O."/>
            <person name="Lalanne C."/>
            <person name="Gautier V."/>
            <person name="Ament-Velasquez S.L."/>
            <person name="Kruys A."/>
            <person name="Hutchinson M.I."/>
            <person name="Powell A.J."/>
            <person name="Barry K."/>
            <person name="Miller A.N."/>
            <person name="Grigoriev I.V."/>
            <person name="Debuchy R."/>
            <person name="Gladieux P."/>
            <person name="Hiltunen Thoren M."/>
            <person name="Johannesson H."/>
        </authorList>
    </citation>
    <scope>NUCLEOTIDE SEQUENCE</scope>
    <source>
        <strain evidence="2">CBS 103.79</strain>
    </source>
</reference>
<protein>
    <recommendedName>
        <fullName evidence="1">Heterokaryon incompatibility domain-containing protein</fullName>
    </recommendedName>
</protein>
<dbReference type="AlphaFoldDB" id="A0AAN6MBP7"/>
<gene>
    <name evidence="2" type="ORF">C8A05DRAFT_20087</name>
</gene>